<evidence type="ECO:0000256" key="5">
    <source>
        <dbReference type="ARBA" id="ARBA00022833"/>
    </source>
</evidence>
<evidence type="ECO:0000256" key="1">
    <source>
        <dbReference type="ARBA" id="ARBA00004906"/>
    </source>
</evidence>
<dbReference type="Pfam" id="PF12678">
    <property type="entry name" value="zf-rbx1"/>
    <property type="match status" value="1"/>
</dbReference>
<keyword evidence="5" id="KW-0862">Zinc</keyword>
<dbReference type="SMART" id="SM00184">
    <property type="entry name" value="RING"/>
    <property type="match status" value="1"/>
</dbReference>
<accession>A0A3D8QY31</accession>
<dbReference type="Gene3D" id="3.30.40.10">
    <property type="entry name" value="Zinc/RING finger domain, C3HC4 (zinc finger)"/>
    <property type="match status" value="1"/>
</dbReference>
<evidence type="ECO:0000313" key="8">
    <source>
        <dbReference type="EMBL" id="RDW66712.1"/>
    </source>
</evidence>
<protein>
    <recommendedName>
        <fullName evidence="7">RING-type domain-containing protein</fullName>
    </recommendedName>
</protein>
<dbReference type="GO" id="GO:0016567">
    <property type="term" value="P:protein ubiquitination"/>
    <property type="evidence" value="ECO:0007669"/>
    <property type="project" value="UniProtKB-UniPathway"/>
</dbReference>
<dbReference type="UniPathway" id="UPA00143"/>
<sequence>MNNLNVIADNLNGEYAEAGYNRREAIVHVPVPRPSETFPLKFANPKSEWVLQRDIPRDAAAYLKFLPGENFVRCEETQIFHRKCGHIQYFLGHHSSCPSKGSRQGPALDGKPNACARPTICTPKFQNSLCGWCGGNAWLKDGWKSTRSEDLDQLPEKVVAKRREQWQKICEEWAAPSAEEEKQHDLRRAERRKEWFAALEAFVEREPTEPYYLFDPKVTDEENSEALLEALTPEEAAKDEDVCAICRGIFLETAFGEPGEPAPRKTACGHKYHLECISSWFESHNTCPLCTKKFPIFRIPSFDDPVHRLFGYSAHPFNPGYAVQVAGYRKFEDNRNLSRWWGRRNFGWEDDAEDFTGAL</sequence>
<proteinExistence type="predicted"/>
<evidence type="ECO:0000256" key="2">
    <source>
        <dbReference type="ARBA" id="ARBA00022723"/>
    </source>
</evidence>
<evidence type="ECO:0000259" key="7">
    <source>
        <dbReference type="PROSITE" id="PS50089"/>
    </source>
</evidence>
<evidence type="ECO:0000256" key="6">
    <source>
        <dbReference type="PROSITE-ProRule" id="PRU00175"/>
    </source>
</evidence>
<keyword evidence="3 6" id="KW-0863">Zinc-finger</keyword>
<organism evidence="8 9">
    <name type="scientific">Coleophoma crateriformis</name>
    <dbReference type="NCBI Taxonomy" id="565419"/>
    <lineage>
        <taxon>Eukaryota</taxon>
        <taxon>Fungi</taxon>
        <taxon>Dikarya</taxon>
        <taxon>Ascomycota</taxon>
        <taxon>Pezizomycotina</taxon>
        <taxon>Leotiomycetes</taxon>
        <taxon>Helotiales</taxon>
        <taxon>Dermateaceae</taxon>
        <taxon>Coleophoma</taxon>
    </lineage>
</organism>
<comment type="caution">
    <text evidence="8">The sequence shown here is derived from an EMBL/GenBank/DDBJ whole genome shotgun (WGS) entry which is preliminary data.</text>
</comment>
<evidence type="ECO:0000256" key="4">
    <source>
        <dbReference type="ARBA" id="ARBA00022786"/>
    </source>
</evidence>
<dbReference type="PANTHER" id="PTHR15710">
    <property type="entry name" value="E3 UBIQUITIN-PROTEIN LIGASE PRAJA"/>
    <property type="match status" value="1"/>
</dbReference>
<dbReference type="AlphaFoldDB" id="A0A3D8QY31"/>
<dbReference type="OrthoDB" id="3690055at2759"/>
<evidence type="ECO:0000313" key="9">
    <source>
        <dbReference type="Proteomes" id="UP000256328"/>
    </source>
</evidence>
<gene>
    <name evidence="8" type="ORF">BP5796_09461</name>
</gene>
<dbReference type="InterPro" id="IPR024766">
    <property type="entry name" value="Znf_RING_H2"/>
</dbReference>
<comment type="pathway">
    <text evidence="1">Protein modification; protein ubiquitination.</text>
</comment>
<keyword evidence="2" id="KW-0479">Metal-binding</keyword>
<evidence type="ECO:0000256" key="3">
    <source>
        <dbReference type="ARBA" id="ARBA00022771"/>
    </source>
</evidence>
<name>A0A3D8QY31_9HELO</name>
<dbReference type="PROSITE" id="PS50089">
    <property type="entry name" value="ZF_RING_2"/>
    <property type="match status" value="1"/>
</dbReference>
<dbReference type="GO" id="GO:0051603">
    <property type="term" value="P:proteolysis involved in protein catabolic process"/>
    <property type="evidence" value="ECO:0007669"/>
    <property type="project" value="UniProtKB-ARBA"/>
</dbReference>
<feature type="domain" description="RING-type" evidence="7">
    <location>
        <begin position="243"/>
        <end position="291"/>
    </location>
</feature>
<keyword evidence="9" id="KW-1185">Reference proteome</keyword>
<dbReference type="EMBL" id="PDLN01000014">
    <property type="protein sequence ID" value="RDW66712.1"/>
    <property type="molecule type" value="Genomic_DNA"/>
</dbReference>
<keyword evidence="4" id="KW-0833">Ubl conjugation pathway</keyword>
<dbReference type="SUPFAM" id="SSF57850">
    <property type="entry name" value="RING/U-box"/>
    <property type="match status" value="1"/>
</dbReference>
<dbReference type="InterPro" id="IPR013083">
    <property type="entry name" value="Znf_RING/FYVE/PHD"/>
</dbReference>
<dbReference type="Proteomes" id="UP000256328">
    <property type="component" value="Unassembled WGS sequence"/>
</dbReference>
<dbReference type="InterPro" id="IPR001841">
    <property type="entry name" value="Znf_RING"/>
</dbReference>
<dbReference type="GO" id="GO:0008270">
    <property type="term" value="F:zinc ion binding"/>
    <property type="evidence" value="ECO:0007669"/>
    <property type="project" value="UniProtKB-KW"/>
</dbReference>
<reference evidence="8 9" key="1">
    <citation type="journal article" date="2018" name="IMA Fungus">
        <title>IMA Genome-F 9: Draft genome sequence of Annulohypoxylon stygium, Aspergillus mulundensis, Berkeleyomyces basicola (syn. Thielaviopsis basicola), Ceratocystis smalleyi, two Cercospora beticola strains, Coleophoma cylindrospora, Fusarium fracticaudum, Phialophora cf. hyalina, and Morchella septimelata.</title>
        <authorList>
            <person name="Wingfield B.D."/>
            <person name="Bills G.F."/>
            <person name="Dong Y."/>
            <person name="Huang W."/>
            <person name="Nel W.J."/>
            <person name="Swalarsk-Parry B.S."/>
            <person name="Vaghefi N."/>
            <person name="Wilken P.M."/>
            <person name="An Z."/>
            <person name="de Beer Z.W."/>
            <person name="De Vos L."/>
            <person name="Chen L."/>
            <person name="Duong T.A."/>
            <person name="Gao Y."/>
            <person name="Hammerbacher A."/>
            <person name="Kikkert J.R."/>
            <person name="Li Y."/>
            <person name="Li H."/>
            <person name="Li K."/>
            <person name="Li Q."/>
            <person name="Liu X."/>
            <person name="Ma X."/>
            <person name="Naidoo K."/>
            <person name="Pethybridge S.J."/>
            <person name="Sun J."/>
            <person name="Steenkamp E.T."/>
            <person name="van der Nest M.A."/>
            <person name="van Wyk S."/>
            <person name="Wingfield M.J."/>
            <person name="Xiong C."/>
            <person name="Yue Q."/>
            <person name="Zhang X."/>
        </authorList>
    </citation>
    <scope>NUCLEOTIDE SEQUENCE [LARGE SCALE GENOMIC DNA]</scope>
    <source>
        <strain evidence="8 9">BP5796</strain>
    </source>
</reference>